<dbReference type="EMBL" id="JBEPMO010000001">
    <property type="protein sequence ID" value="MET3730667.1"/>
    <property type="molecule type" value="Genomic_DNA"/>
</dbReference>
<dbReference type="RefSeq" id="WP_354505911.1">
    <property type="nucleotide sequence ID" value="NZ_JBEPMO010000001.1"/>
</dbReference>
<dbReference type="Proteomes" id="UP001549146">
    <property type="component" value="Unassembled WGS sequence"/>
</dbReference>
<proteinExistence type="predicted"/>
<gene>
    <name evidence="1" type="ORF">ABID46_000219</name>
</gene>
<evidence type="ECO:0000313" key="2">
    <source>
        <dbReference type="Proteomes" id="UP001549146"/>
    </source>
</evidence>
<sequence length="366" mass="42057">MLKQITFLIFLSIGGLILSQETPTQYSVDVNYYYGSILPHSEKIRHLITEHPEGIFISANQKTFGNEEWESRMNYPDFGVTFHYQNNKNETLGDLYGLYGHYSFYFLNRNLQLKIGQGVAYNTNPYDKEKNYRNAAFGSHFMPASFFMLNYQKENIWEGLGLKSGLFLIHHSNGTIKTPNTSANTVGANIGLTYTFDHKNERTYHPRVNKDSAYTEPIRYNLAVRSGVHESHIIGSGQYPFLNISAHLDKRISRSSAFQLGLDVFLSRMLEKEIKMMAISFPEKGIDADTDSKRLGLFAGYELFINRLSFEAQLGAYIYDDYKSHTALYQHLGLKYYFYRNLFAGTGLKTHFSKAESMDFSVGIRF</sequence>
<dbReference type="InterPro" id="IPR018550">
    <property type="entry name" value="Lipid-A_deacylase-rel"/>
</dbReference>
<keyword evidence="2" id="KW-1185">Reference proteome</keyword>
<accession>A0ABV2LT28</accession>
<reference evidence="1 2" key="1">
    <citation type="submission" date="2024-06" db="EMBL/GenBank/DDBJ databases">
        <title>Genomic Encyclopedia of Type Strains, Phase IV (KMG-IV): sequencing the most valuable type-strain genomes for metagenomic binning, comparative biology and taxonomic classification.</title>
        <authorList>
            <person name="Goeker M."/>
        </authorList>
    </citation>
    <scope>NUCLEOTIDE SEQUENCE [LARGE SCALE GENOMIC DNA]</scope>
    <source>
        <strain evidence="1 2">DSM 29388</strain>
    </source>
</reference>
<dbReference type="Gene3D" id="2.40.160.20">
    <property type="match status" value="1"/>
</dbReference>
<evidence type="ECO:0008006" key="3">
    <source>
        <dbReference type="Google" id="ProtNLM"/>
    </source>
</evidence>
<evidence type="ECO:0000313" key="1">
    <source>
        <dbReference type="EMBL" id="MET3730667.1"/>
    </source>
</evidence>
<protein>
    <recommendedName>
        <fullName evidence="3">Lipid A 3-O-deacylase (PagL)</fullName>
    </recommendedName>
</protein>
<organism evidence="1 2">
    <name type="scientific">Moheibacter stercoris</name>
    <dbReference type="NCBI Taxonomy" id="1628251"/>
    <lineage>
        <taxon>Bacteria</taxon>
        <taxon>Pseudomonadati</taxon>
        <taxon>Bacteroidota</taxon>
        <taxon>Flavobacteriia</taxon>
        <taxon>Flavobacteriales</taxon>
        <taxon>Weeksellaceae</taxon>
        <taxon>Moheibacter</taxon>
    </lineage>
</organism>
<comment type="caution">
    <text evidence="1">The sequence shown here is derived from an EMBL/GenBank/DDBJ whole genome shotgun (WGS) entry which is preliminary data.</text>
</comment>
<name>A0ABV2LT28_9FLAO</name>
<dbReference type="Pfam" id="PF09411">
    <property type="entry name" value="PagL"/>
    <property type="match status" value="1"/>
</dbReference>